<keyword evidence="4 12" id="KW-0812">Transmembrane</keyword>
<protein>
    <recommendedName>
        <fullName evidence="12">Fluoride-specific ion channel FluC</fullName>
    </recommendedName>
</protein>
<dbReference type="EMBL" id="SNXI01000001">
    <property type="protein sequence ID" value="TDP40631.1"/>
    <property type="molecule type" value="Genomic_DNA"/>
</dbReference>
<keyword evidence="5 12" id="KW-1133">Transmembrane helix</keyword>
<dbReference type="InterPro" id="IPR003691">
    <property type="entry name" value="FluC"/>
</dbReference>
<comment type="caution">
    <text evidence="13">The sequence shown here is derived from an EMBL/GenBank/DDBJ whole genome shotgun (WGS) entry which is preliminary data.</text>
</comment>
<evidence type="ECO:0000256" key="3">
    <source>
        <dbReference type="ARBA" id="ARBA00022519"/>
    </source>
</evidence>
<feature type="binding site" evidence="12">
    <location>
        <position position="76"/>
    </location>
    <ligand>
        <name>Na(+)</name>
        <dbReference type="ChEBI" id="CHEBI:29101"/>
        <note>structural</note>
    </ligand>
</feature>
<evidence type="ECO:0000256" key="5">
    <source>
        <dbReference type="ARBA" id="ARBA00022989"/>
    </source>
</evidence>
<evidence type="ECO:0000256" key="6">
    <source>
        <dbReference type="ARBA" id="ARBA00023053"/>
    </source>
</evidence>
<keyword evidence="9 12" id="KW-0407">Ion channel</keyword>
<dbReference type="GO" id="GO:0062054">
    <property type="term" value="F:fluoride channel activity"/>
    <property type="evidence" value="ECO:0007669"/>
    <property type="project" value="UniProtKB-UniRule"/>
</dbReference>
<evidence type="ECO:0000256" key="10">
    <source>
        <dbReference type="ARBA" id="ARBA00035120"/>
    </source>
</evidence>
<evidence type="ECO:0000256" key="11">
    <source>
        <dbReference type="ARBA" id="ARBA00035585"/>
    </source>
</evidence>
<evidence type="ECO:0000256" key="8">
    <source>
        <dbReference type="ARBA" id="ARBA00023136"/>
    </source>
</evidence>
<keyword evidence="3" id="KW-0997">Cell inner membrane</keyword>
<dbReference type="HAMAP" id="MF_00454">
    <property type="entry name" value="FluC"/>
    <property type="match status" value="1"/>
</dbReference>
<evidence type="ECO:0000256" key="1">
    <source>
        <dbReference type="ARBA" id="ARBA00004651"/>
    </source>
</evidence>
<dbReference type="GO" id="GO:0046872">
    <property type="term" value="F:metal ion binding"/>
    <property type="evidence" value="ECO:0007669"/>
    <property type="project" value="UniProtKB-KW"/>
</dbReference>
<evidence type="ECO:0000256" key="2">
    <source>
        <dbReference type="ARBA" id="ARBA00022475"/>
    </source>
</evidence>
<comment type="subcellular location">
    <subcellularLocation>
        <location evidence="1 12">Cell membrane</location>
        <topology evidence="1 12">Multi-pass membrane protein</topology>
    </subcellularLocation>
</comment>
<sequence length="131" mass="13562">MATINALLLVAAGGALGASARYGVSLALINSAGRFPFATLTVNIMGSFLLGLLFAYSQHTAISEGWRLFLAVGVLGAFTTFSTFSVEVVALLQQGELGKGLLHAGLNMILCIAAVALAIVLMNHLLNLSVK</sequence>
<comment type="activity regulation">
    <text evidence="12">Na(+) is not transported, but it plays an essential structural role and its presence is essential for fluoride channel function.</text>
</comment>
<comment type="function">
    <text evidence="12">Fluoride-specific ion channel. Important for reducing fluoride concentration in the cell, thus reducing its toxicity.</text>
</comment>
<dbReference type="GO" id="GO:0140114">
    <property type="term" value="P:cellular detoxification of fluoride"/>
    <property type="evidence" value="ECO:0007669"/>
    <property type="project" value="UniProtKB-UniRule"/>
</dbReference>
<dbReference type="Pfam" id="PF02537">
    <property type="entry name" value="CRCB"/>
    <property type="match status" value="1"/>
</dbReference>
<evidence type="ECO:0000256" key="12">
    <source>
        <dbReference type="HAMAP-Rule" id="MF_00454"/>
    </source>
</evidence>
<dbReference type="PANTHER" id="PTHR28259:SF1">
    <property type="entry name" value="FLUORIDE EXPORT PROTEIN 1-RELATED"/>
    <property type="match status" value="1"/>
</dbReference>
<keyword evidence="2 12" id="KW-1003">Cell membrane</keyword>
<feature type="transmembrane region" description="Helical" evidence="12">
    <location>
        <begin position="68"/>
        <end position="92"/>
    </location>
</feature>
<comment type="similarity">
    <text evidence="10 12">Belongs to the fluoride channel Fluc/FEX (TC 1.A.43) family.</text>
</comment>
<evidence type="ECO:0000256" key="7">
    <source>
        <dbReference type="ARBA" id="ARBA00023065"/>
    </source>
</evidence>
<evidence type="ECO:0000313" key="14">
    <source>
        <dbReference type="Proteomes" id="UP000295531"/>
    </source>
</evidence>
<comment type="catalytic activity">
    <reaction evidence="11">
        <text>fluoride(in) = fluoride(out)</text>
        <dbReference type="Rhea" id="RHEA:76159"/>
        <dbReference type="ChEBI" id="CHEBI:17051"/>
    </reaction>
    <physiologicalReaction direction="left-to-right" evidence="11">
        <dbReference type="Rhea" id="RHEA:76160"/>
    </physiologicalReaction>
</comment>
<reference evidence="13 14" key="1">
    <citation type="submission" date="2019-03" db="EMBL/GenBank/DDBJ databases">
        <title>Freshwater and sediment microbial communities from various areas in North America, analyzing microbe dynamics in response to fracking.</title>
        <authorList>
            <person name="Lamendella R."/>
        </authorList>
    </citation>
    <scope>NUCLEOTIDE SEQUENCE [LARGE SCALE GENOMIC DNA]</scope>
    <source>
        <strain evidence="13 14">18_TX</strain>
    </source>
</reference>
<feature type="transmembrane region" description="Helical" evidence="12">
    <location>
        <begin position="36"/>
        <end position="56"/>
    </location>
</feature>
<keyword evidence="12" id="KW-0479">Metal-binding</keyword>
<gene>
    <name evidence="12" type="primary">fluC</name>
    <name evidence="12" type="synonym">crcB</name>
    <name evidence="13" type="ORF">DEU29_101176</name>
</gene>
<evidence type="ECO:0000313" key="13">
    <source>
        <dbReference type="EMBL" id="TDP40631.1"/>
    </source>
</evidence>
<keyword evidence="6 12" id="KW-0915">Sodium</keyword>
<proteinExistence type="inferred from homology"/>
<dbReference type="Proteomes" id="UP000295531">
    <property type="component" value="Unassembled WGS sequence"/>
</dbReference>
<evidence type="ECO:0000256" key="4">
    <source>
        <dbReference type="ARBA" id="ARBA00022692"/>
    </source>
</evidence>
<organism evidence="13 14">
    <name type="scientific">Idiomarina aquatica</name>
    <dbReference type="NCBI Taxonomy" id="1327752"/>
    <lineage>
        <taxon>Bacteria</taxon>
        <taxon>Pseudomonadati</taxon>
        <taxon>Pseudomonadota</taxon>
        <taxon>Gammaproteobacteria</taxon>
        <taxon>Alteromonadales</taxon>
        <taxon>Idiomarinaceae</taxon>
        <taxon>Idiomarina</taxon>
    </lineage>
</organism>
<feature type="binding site" evidence="12">
    <location>
        <position position="79"/>
    </location>
    <ligand>
        <name>Na(+)</name>
        <dbReference type="ChEBI" id="CHEBI:29101"/>
        <note>structural</note>
    </ligand>
</feature>
<dbReference type="AlphaFoldDB" id="A0A4R6PR95"/>
<keyword evidence="7 12" id="KW-0406">Ion transport</keyword>
<evidence type="ECO:0000256" key="9">
    <source>
        <dbReference type="ARBA" id="ARBA00023303"/>
    </source>
</evidence>
<keyword evidence="8 12" id="KW-0472">Membrane</keyword>
<dbReference type="GO" id="GO:0005886">
    <property type="term" value="C:plasma membrane"/>
    <property type="evidence" value="ECO:0007669"/>
    <property type="project" value="UniProtKB-SubCell"/>
</dbReference>
<dbReference type="PANTHER" id="PTHR28259">
    <property type="entry name" value="FLUORIDE EXPORT PROTEIN 1-RELATED"/>
    <property type="match status" value="1"/>
</dbReference>
<dbReference type="NCBIfam" id="TIGR00494">
    <property type="entry name" value="crcB"/>
    <property type="match status" value="1"/>
</dbReference>
<feature type="transmembrane region" description="Helical" evidence="12">
    <location>
        <begin position="104"/>
        <end position="126"/>
    </location>
</feature>
<name>A0A4R6PR95_9GAMM</name>
<keyword evidence="14" id="KW-1185">Reference proteome</keyword>
<accession>A0A4R6PR95</accession>
<keyword evidence="12" id="KW-0813">Transport</keyword>